<keyword evidence="3" id="KW-1185">Reference proteome</keyword>
<gene>
    <name evidence="2" type="ORF">ACPOL_0340</name>
</gene>
<sequence length="1093" mass="117280">MQLANVNTGVIRTTTTNNDGAYDFPSVAPGGYGMQASADGFAAVSQPPVTLEVSQIATFNFQLTIGAATSNVTVTAAPAAMQTSSSELGTVVSTAEVNNLPLNGRNFTQLLTITAGVANINTDQNSGGGGGWNGKTIGTTDIPAVNGARNRSNMFILDSANDLNTLSGVYNYAPIVDAIQEFKTQDHNDLAEYGGAAGGAVTVVTKGGTNQYHGAVWEFLRNEQMDARGYFEANRTPLRQNQYGASAGGPISIPKLYDGRNRTFFYLAWEGYRYASAQETGALGPTDAMRNGDFSALGTPIYDPATTVLDPATGAYTRQTFTQEYNEPNPAYCGGDINCIPASRINPVSALYQSAIPQSGALVNGSNVFVSGSSWTNQDSGTIRADHSFGNSDQLMFRYSQFGQFGISPSGTIGAGFDQVAGHNYIGHWTHTYSPTAFSDVYFGRNYGYSLIGTSWPGQGAGFTGKLQALGVSTSWMTLDGKLYPPQFSADNYVGFTGSQLQGSGLADNWQFGGSFTKIVGKHTFKAGGDFETNNFVSPIAYAGSNFGVAQTGGLGADQGVGGNSWASLLLGIPREASYRNVNEVVHGGWIDAFFLQDQFKATSRLTINIGFRNDMVFTPIYGTGNGGNFYTGEANPVTGQYILNALPPNCSATQGAPCIPNGIYTSSTTPAPGGLPPNAIVRSNPRMINNSLADWAIRLGGAYRLNDKTTIRGGYGRQYDLWATIIQLSQNFAGNWPAVNTIDNAGLNNNIPTVNTADPLGLGGGGALIYPINDFSQVSQWMVDPNFKTPYLDQWNIGVERQLPANIALDANYVGSVGRHLDWGPTMNTPQPGPGTVQARRPYPYMLQQWFDQSAGDSRYNALQITVNKRTSHGVTFLAAYTLGHSNDDGCGLGASCNSSNPYNRAADYGTSDLNQKHAFSAAFTAQSPFTRSPNRWVSNFAGGWALSGIVQFSSGQPYTVTTGSDPENIGCCLQERLNVVGNPNSGPGIRTREQWFNTSAFVTPAPYTYGTEKVNPYTAQMRHEVDLSVLRQFHVGLGEQRFFEFRVDSFNLFNNVVFNTPDATISDTTFGQIKTQQNSPRQLQVALKFYY</sequence>
<dbReference type="SUPFAM" id="SSF49464">
    <property type="entry name" value="Carboxypeptidase regulatory domain-like"/>
    <property type="match status" value="1"/>
</dbReference>
<evidence type="ECO:0000313" key="2">
    <source>
        <dbReference type="EMBL" id="AXC09721.1"/>
    </source>
</evidence>
<reference evidence="2 3" key="1">
    <citation type="journal article" date="2018" name="Front. Microbiol.">
        <title>Hydrolytic Capabilities as a Key to Environmental Success: Chitinolytic and Cellulolytic Acidobacteria From Acidic Sub-arctic Soils and Boreal Peatlands.</title>
        <authorList>
            <person name="Belova S.E."/>
            <person name="Ravin N.V."/>
            <person name="Pankratov T.A."/>
            <person name="Rakitin A.L."/>
            <person name="Ivanova A.A."/>
            <person name="Beletsky A.V."/>
            <person name="Mardanov A.V."/>
            <person name="Sinninghe Damste J.S."/>
            <person name="Dedysh S.N."/>
        </authorList>
    </citation>
    <scope>NUCLEOTIDE SEQUENCE [LARGE SCALE GENOMIC DNA]</scope>
    <source>
        <strain evidence="2 3">SBC82</strain>
    </source>
</reference>
<dbReference type="AlphaFoldDB" id="A0A2Z5FSC6"/>
<dbReference type="SUPFAM" id="SSF56935">
    <property type="entry name" value="Porins"/>
    <property type="match status" value="1"/>
</dbReference>
<dbReference type="InterPro" id="IPR008969">
    <property type="entry name" value="CarboxyPept-like_regulatory"/>
</dbReference>
<evidence type="ECO:0000259" key="1">
    <source>
        <dbReference type="Pfam" id="PF25183"/>
    </source>
</evidence>
<feature type="domain" description="TonB-dependent transporter Oar-like beta-barrel" evidence="1">
    <location>
        <begin position="204"/>
        <end position="1086"/>
    </location>
</feature>
<proteinExistence type="predicted"/>
<dbReference type="Gene3D" id="2.60.40.1120">
    <property type="entry name" value="Carboxypeptidase-like, regulatory domain"/>
    <property type="match status" value="1"/>
</dbReference>
<dbReference type="Proteomes" id="UP000253606">
    <property type="component" value="Chromosome"/>
</dbReference>
<dbReference type="Pfam" id="PF25183">
    <property type="entry name" value="OMP_b-brl_4"/>
    <property type="match status" value="1"/>
</dbReference>
<evidence type="ECO:0000313" key="3">
    <source>
        <dbReference type="Proteomes" id="UP000253606"/>
    </source>
</evidence>
<dbReference type="EMBL" id="CP030840">
    <property type="protein sequence ID" value="AXC09721.1"/>
    <property type="molecule type" value="Genomic_DNA"/>
</dbReference>
<protein>
    <submittedName>
        <fullName evidence="2">Oar protein</fullName>
    </submittedName>
</protein>
<accession>A0A2Z5FSC6</accession>
<organism evidence="2 3">
    <name type="scientific">Acidisarcina polymorpha</name>
    <dbReference type="NCBI Taxonomy" id="2211140"/>
    <lineage>
        <taxon>Bacteria</taxon>
        <taxon>Pseudomonadati</taxon>
        <taxon>Acidobacteriota</taxon>
        <taxon>Terriglobia</taxon>
        <taxon>Terriglobales</taxon>
        <taxon>Acidobacteriaceae</taxon>
        <taxon>Acidisarcina</taxon>
    </lineage>
</organism>
<name>A0A2Z5FSC6_9BACT</name>
<dbReference type="InterPro" id="IPR057601">
    <property type="entry name" value="Oar-like_b-barrel"/>
</dbReference>
<dbReference type="KEGG" id="abas:ACPOL_0340"/>
<dbReference type="Pfam" id="PF13620">
    <property type="entry name" value="CarboxypepD_reg"/>
    <property type="match status" value="1"/>
</dbReference>